<proteinExistence type="predicted"/>
<dbReference type="EMBL" id="MT141557">
    <property type="protein sequence ID" value="QJA66592.1"/>
    <property type="molecule type" value="Genomic_DNA"/>
</dbReference>
<reference evidence="1" key="1">
    <citation type="submission" date="2020-03" db="EMBL/GenBank/DDBJ databases">
        <title>The deep terrestrial virosphere.</title>
        <authorList>
            <person name="Holmfeldt K."/>
            <person name="Nilsson E."/>
            <person name="Simone D."/>
            <person name="Lopez-Fernandez M."/>
            <person name="Wu X."/>
            <person name="de Brujin I."/>
            <person name="Lundin D."/>
            <person name="Andersson A."/>
            <person name="Bertilsson S."/>
            <person name="Dopson M."/>
        </authorList>
    </citation>
    <scope>NUCLEOTIDE SEQUENCE</scope>
    <source>
        <strain evidence="1">MM415B00342</strain>
    </source>
</reference>
<protein>
    <submittedName>
        <fullName evidence="1">Uncharacterized protein</fullName>
    </submittedName>
</protein>
<evidence type="ECO:0000313" key="1">
    <source>
        <dbReference type="EMBL" id="QJA66592.1"/>
    </source>
</evidence>
<organism evidence="1">
    <name type="scientific">viral metagenome</name>
    <dbReference type="NCBI Taxonomy" id="1070528"/>
    <lineage>
        <taxon>unclassified sequences</taxon>
        <taxon>metagenomes</taxon>
        <taxon>organismal metagenomes</taxon>
    </lineage>
</organism>
<gene>
    <name evidence="1" type="ORF">MM415B00342_0054</name>
</gene>
<dbReference type="AlphaFoldDB" id="A0A6M3JC14"/>
<name>A0A6M3JC14_9ZZZZ</name>
<accession>A0A6M3JC14</accession>
<sequence length="56" mass="6388">MLGVLLNLEEERKHPKILHAESFFYLGADGLTSPKLSERVVESRRASLADVHNTRR</sequence>